<feature type="compositionally biased region" description="Basic and acidic residues" evidence="1">
    <location>
        <begin position="59"/>
        <end position="68"/>
    </location>
</feature>
<dbReference type="EMBL" id="CADCUO010000041">
    <property type="protein sequence ID" value="CAA9376920.1"/>
    <property type="molecule type" value="Genomic_DNA"/>
</dbReference>
<accession>A0A6J4N3M4</accession>
<dbReference type="AlphaFoldDB" id="A0A6J4N3M4"/>
<reference evidence="2" key="1">
    <citation type="submission" date="2020-02" db="EMBL/GenBank/DDBJ databases">
        <authorList>
            <person name="Meier V. D."/>
        </authorList>
    </citation>
    <scope>NUCLEOTIDE SEQUENCE</scope>
    <source>
        <strain evidence="2">AVDCRST_MAG75</strain>
    </source>
</reference>
<organism evidence="2">
    <name type="scientific">uncultured Propionibacteriaceae bacterium</name>
    <dbReference type="NCBI Taxonomy" id="257457"/>
    <lineage>
        <taxon>Bacteria</taxon>
        <taxon>Bacillati</taxon>
        <taxon>Actinomycetota</taxon>
        <taxon>Actinomycetes</taxon>
        <taxon>Propionibacteriales</taxon>
        <taxon>Propionibacteriaceae</taxon>
        <taxon>environmental samples</taxon>
    </lineage>
</organism>
<name>A0A6J4N3M4_9ACTN</name>
<feature type="compositionally biased region" description="Basic and acidic residues" evidence="1">
    <location>
        <begin position="133"/>
        <end position="160"/>
    </location>
</feature>
<protein>
    <submittedName>
        <fullName evidence="2">Ligand-binding SRPBCC domain protein family</fullName>
    </submittedName>
</protein>
<gene>
    <name evidence="2" type="ORF">AVDCRST_MAG75-614</name>
</gene>
<feature type="region of interest" description="Disordered" evidence="1">
    <location>
        <begin position="1"/>
        <end position="160"/>
    </location>
</feature>
<feature type="non-terminal residue" evidence="2">
    <location>
        <position position="160"/>
    </location>
</feature>
<feature type="non-terminal residue" evidence="2">
    <location>
        <position position="1"/>
    </location>
</feature>
<sequence length="160" mass="17900">DHPDPSSNRGGPQAADHPHHPRFRGDARAAVPGPHRTGTVRPVGRTQRHRHPHRALGGADRRQLEVRRGARRRGVRLPRVLPRGAPRQARPDVHLRGRAGQRGTGNDVVRGARGRPDPAARPVPGRQLRRPGRLAEQRDGDRDQRGLRQARRDSDQWLSL</sequence>
<proteinExistence type="predicted"/>
<evidence type="ECO:0000313" key="2">
    <source>
        <dbReference type="EMBL" id="CAA9376920.1"/>
    </source>
</evidence>
<feature type="compositionally biased region" description="Polar residues" evidence="1">
    <location>
        <begin position="1"/>
        <end position="10"/>
    </location>
</feature>
<evidence type="ECO:0000256" key="1">
    <source>
        <dbReference type="SAM" id="MobiDB-lite"/>
    </source>
</evidence>